<sequence length="84" mass="10069">MIRNFLFIGLMYDRFDKIYALELLNVSFCLFIFKRNENYSPIRSLLFKKSYIFVFQWGIDDLVEGAFKTASLSDEDKQNLLTRH</sequence>
<comment type="caution">
    <text evidence="1">The sequence shown here is derived from an EMBL/GenBank/DDBJ whole genome shotgun (WGS) entry which is preliminary data.</text>
</comment>
<organism evidence="1 2">
    <name type="scientific">Sanguibacteroides justesenii</name>
    <dbReference type="NCBI Taxonomy" id="1547597"/>
    <lineage>
        <taxon>Bacteria</taxon>
        <taxon>Pseudomonadati</taxon>
        <taxon>Bacteroidota</taxon>
        <taxon>Bacteroidia</taxon>
        <taxon>Bacteroidales</taxon>
        <taxon>Porphyromonadaceae</taxon>
        <taxon>Sanguibacteroides</taxon>
    </lineage>
</organism>
<proteinExistence type="predicted"/>
<gene>
    <name evidence="1" type="ORF">IE90_10840</name>
</gene>
<dbReference type="EMBL" id="JPIT01000031">
    <property type="protein sequence ID" value="KIO43609.1"/>
    <property type="molecule type" value="Genomic_DNA"/>
</dbReference>
<evidence type="ECO:0000313" key="1">
    <source>
        <dbReference type="EMBL" id="KIO43609.1"/>
    </source>
</evidence>
<evidence type="ECO:0000313" key="2">
    <source>
        <dbReference type="Proteomes" id="UP000031937"/>
    </source>
</evidence>
<reference evidence="1 2" key="1">
    <citation type="submission" date="2014-07" db="EMBL/GenBank/DDBJ databases">
        <title>Porphyromonadaceae bacterium OUH 334697 = ATCC BAA-2682 = DSM 28341 draft genome.</title>
        <authorList>
            <person name="Sydenham T.V."/>
            <person name="Hasman H."/>
            <person name="Justesen U.S."/>
        </authorList>
    </citation>
    <scope>NUCLEOTIDE SEQUENCE [LARGE SCALE GENOMIC DNA]</scope>
    <source>
        <strain evidence="1 2">OUH 334697</strain>
    </source>
</reference>
<accession>A0AB34R207</accession>
<name>A0AB34R207_9PORP</name>
<protein>
    <submittedName>
        <fullName evidence="1">Uncharacterized protein</fullName>
    </submittedName>
</protein>
<dbReference type="Proteomes" id="UP000031937">
    <property type="component" value="Unassembled WGS sequence"/>
</dbReference>
<dbReference type="AlphaFoldDB" id="A0AB34R207"/>